<protein>
    <recommendedName>
        <fullName evidence="3">ShKT domain-containing protein</fullName>
    </recommendedName>
</protein>
<proteinExistence type="predicted"/>
<keyword evidence="5" id="KW-1185">Reference proteome</keyword>
<feature type="disulfide bond" evidence="1">
    <location>
        <begin position="174"/>
        <end position="192"/>
    </location>
</feature>
<evidence type="ECO:0000313" key="4">
    <source>
        <dbReference type="EMBL" id="KAK7487288.1"/>
    </source>
</evidence>
<dbReference type="PROSITE" id="PS51670">
    <property type="entry name" value="SHKT"/>
    <property type="match status" value="1"/>
</dbReference>
<feature type="non-terminal residue" evidence="4">
    <location>
        <position position="1"/>
    </location>
</feature>
<comment type="caution">
    <text evidence="4">The sequence shown here is derived from an EMBL/GenBank/DDBJ whole genome shotgun (WGS) entry which is preliminary data.</text>
</comment>
<evidence type="ECO:0000256" key="2">
    <source>
        <dbReference type="SAM" id="MobiDB-lite"/>
    </source>
</evidence>
<dbReference type="EMBL" id="JACVVK020000167">
    <property type="protein sequence ID" value="KAK7487288.1"/>
    <property type="molecule type" value="Genomic_DNA"/>
</dbReference>
<evidence type="ECO:0000259" key="3">
    <source>
        <dbReference type="PROSITE" id="PS51670"/>
    </source>
</evidence>
<feature type="disulfide bond" evidence="1">
    <location>
        <begin position="165"/>
        <end position="199"/>
    </location>
</feature>
<reference evidence="4 5" key="1">
    <citation type="journal article" date="2023" name="Sci. Data">
        <title>Genome assembly of the Korean intertidal mud-creeper Batillaria attramentaria.</title>
        <authorList>
            <person name="Patra A.K."/>
            <person name="Ho P.T."/>
            <person name="Jun S."/>
            <person name="Lee S.J."/>
            <person name="Kim Y."/>
            <person name="Won Y.J."/>
        </authorList>
    </citation>
    <scope>NUCLEOTIDE SEQUENCE [LARGE SCALE GENOMIC DNA]</scope>
    <source>
        <strain evidence="4">Wonlab-2016</strain>
    </source>
</reference>
<keyword evidence="1" id="KW-1015">Disulfide bond</keyword>
<feature type="region of interest" description="Disordered" evidence="2">
    <location>
        <begin position="78"/>
        <end position="100"/>
    </location>
</feature>
<gene>
    <name evidence="4" type="ORF">BaRGS_00021516</name>
</gene>
<feature type="domain" description="ShKT" evidence="3">
    <location>
        <begin position="165"/>
        <end position="199"/>
    </location>
</feature>
<name>A0ABD0KJJ6_9CAEN</name>
<dbReference type="Proteomes" id="UP001519460">
    <property type="component" value="Unassembled WGS sequence"/>
</dbReference>
<dbReference type="SMART" id="SM00254">
    <property type="entry name" value="ShKT"/>
    <property type="match status" value="3"/>
</dbReference>
<sequence length="406" mass="43353">FCAVTVERDHSVSMVCEDTNTKWQSCQAMQSLNVRACESTPIDFTAHLLGQCDFCCRDLQCVKSHLEPAVTTVLPMTSQTTPTVTPHTTTTATSSQAVNSTTMTQLTTAAPHPPPGINSCYTSPCLQGDPATCTSGQWACGDDQMTTADTNTSPVTSTQQAGVGCENYHADDACENYKQSGLCTDNYIVGICQRTCNACDMLDVHCVDTHAGNCSADFAGRCSENDVRQQCHKTCGSCDCQDLYKGDCAVDYLGQCSNLLVRNLCPRTCYACHGVIATLFSEMSQLSTDAPDNTLPTSTSVPSGSGVCAVCDGLNCLLVDPSGHKCTPSEGPYCMTTVTETHHGRDIKRSCADFKACHDIELDSACKSIENHLLTTGKNCSYCCSEPNCNAPPALIPSMGLMTHHP</sequence>
<dbReference type="AlphaFoldDB" id="A0ABD0KJJ6"/>
<feature type="disulfide bond" evidence="1">
    <location>
        <begin position="183"/>
        <end position="196"/>
    </location>
</feature>
<evidence type="ECO:0000313" key="5">
    <source>
        <dbReference type="Proteomes" id="UP001519460"/>
    </source>
</evidence>
<dbReference type="InterPro" id="IPR003582">
    <property type="entry name" value="ShKT_dom"/>
</dbReference>
<accession>A0ABD0KJJ6</accession>
<organism evidence="4 5">
    <name type="scientific">Batillaria attramentaria</name>
    <dbReference type="NCBI Taxonomy" id="370345"/>
    <lineage>
        <taxon>Eukaryota</taxon>
        <taxon>Metazoa</taxon>
        <taxon>Spiralia</taxon>
        <taxon>Lophotrochozoa</taxon>
        <taxon>Mollusca</taxon>
        <taxon>Gastropoda</taxon>
        <taxon>Caenogastropoda</taxon>
        <taxon>Sorbeoconcha</taxon>
        <taxon>Cerithioidea</taxon>
        <taxon>Batillariidae</taxon>
        <taxon>Batillaria</taxon>
    </lineage>
</organism>
<evidence type="ECO:0000256" key="1">
    <source>
        <dbReference type="PROSITE-ProRule" id="PRU01005"/>
    </source>
</evidence>